<keyword evidence="1" id="KW-0812">Transmembrane</keyword>
<organism evidence="2 3">
    <name type="scientific">Chitinophaga eiseniae</name>
    <dbReference type="NCBI Taxonomy" id="634771"/>
    <lineage>
        <taxon>Bacteria</taxon>
        <taxon>Pseudomonadati</taxon>
        <taxon>Bacteroidota</taxon>
        <taxon>Chitinophagia</taxon>
        <taxon>Chitinophagales</taxon>
        <taxon>Chitinophagaceae</taxon>
        <taxon>Chitinophaga</taxon>
    </lineage>
</organism>
<gene>
    <name evidence="2" type="ORF">SAMN04488128_103708</name>
</gene>
<proteinExistence type="predicted"/>
<feature type="transmembrane region" description="Helical" evidence="1">
    <location>
        <begin position="32"/>
        <end position="51"/>
    </location>
</feature>
<sequence length="133" mass="15993">MLVKDSYYYIFYKFYRFLQLSPLTKGNTKFKAVLFLIIVESWMAFSLINYYDILFSKKRGTISSSLTISLIAAIWIIKWFFFIRNDNWRNYVEKFDKWPKAKNRRGTLIVILIVLLLLINFIVSFYLNPLSND</sequence>
<dbReference type="AlphaFoldDB" id="A0A1T4SX42"/>
<feature type="transmembrane region" description="Helical" evidence="1">
    <location>
        <begin position="63"/>
        <end position="85"/>
    </location>
</feature>
<dbReference type="EMBL" id="FUWZ01000003">
    <property type="protein sequence ID" value="SKA32726.1"/>
    <property type="molecule type" value="Genomic_DNA"/>
</dbReference>
<protein>
    <submittedName>
        <fullName evidence="2">Uncharacterized protein</fullName>
    </submittedName>
</protein>
<evidence type="ECO:0000256" key="1">
    <source>
        <dbReference type="SAM" id="Phobius"/>
    </source>
</evidence>
<dbReference type="Proteomes" id="UP000190367">
    <property type="component" value="Unassembled WGS sequence"/>
</dbReference>
<keyword evidence="1" id="KW-0472">Membrane</keyword>
<dbReference type="STRING" id="634771.SAMN04488128_103708"/>
<evidence type="ECO:0000313" key="2">
    <source>
        <dbReference type="EMBL" id="SKA32726.1"/>
    </source>
</evidence>
<feature type="transmembrane region" description="Helical" evidence="1">
    <location>
        <begin position="106"/>
        <end position="127"/>
    </location>
</feature>
<keyword evidence="3" id="KW-1185">Reference proteome</keyword>
<keyword evidence="1" id="KW-1133">Transmembrane helix</keyword>
<accession>A0A1T4SX42</accession>
<name>A0A1T4SX42_9BACT</name>
<reference evidence="3" key="1">
    <citation type="submission" date="2017-02" db="EMBL/GenBank/DDBJ databases">
        <authorList>
            <person name="Varghese N."/>
            <person name="Submissions S."/>
        </authorList>
    </citation>
    <scope>NUCLEOTIDE SEQUENCE [LARGE SCALE GENOMIC DNA]</scope>
    <source>
        <strain evidence="3">DSM 22224</strain>
    </source>
</reference>
<evidence type="ECO:0000313" key="3">
    <source>
        <dbReference type="Proteomes" id="UP000190367"/>
    </source>
</evidence>